<name>A0A512DCB5_9CELL</name>
<evidence type="ECO:0000256" key="4">
    <source>
        <dbReference type="ARBA" id="ARBA00022692"/>
    </source>
</evidence>
<dbReference type="RefSeq" id="WP_146903090.1">
    <property type="nucleotide sequence ID" value="NZ_BAAARM010000003.1"/>
</dbReference>
<evidence type="ECO:0000256" key="7">
    <source>
        <dbReference type="RuleBase" id="RU363032"/>
    </source>
</evidence>
<dbReference type="Gene3D" id="1.10.3720.10">
    <property type="entry name" value="MetI-like"/>
    <property type="match status" value="1"/>
</dbReference>
<evidence type="ECO:0000313" key="10">
    <source>
        <dbReference type="Proteomes" id="UP000321181"/>
    </source>
</evidence>
<feature type="transmembrane region" description="Helical" evidence="7">
    <location>
        <begin position="103"/>
        <end position="124"/>
    </location>
</feature>
<keyword evidence="10" id="KW-1185">Reference proteome</keyword>
<dbReference type="Pfam" id="PF19300">
    <property type="entry name" value="BPD_transp_1_N"/>
    <property type="match status" value="1"/>
</dbReference>
<dbReference type="InterPro" id="IPR035906">
    <property type="entry name" value="MetI-like_sf"/>
</dbReference>
<keyword evidence="5 7" id="KW-1133">Transmembrane helix</keyword>
<organism evidence="9 10">
    <name type="scientific">Cellulomonas aerilata</name>
    <dbReference type="NCBI Taxonomy" id="515326"/>
    <lineage>
        <taxon>Bacteria</taxon>
        <taxon>Bacillati</taxon>
        <taxon>Actinomycetota</taxon>
        <taxon>Actinomycetes</taxon>
        <taxon>Micrococcales</taxon>
        <taxon>Cellulomonadaceae</taxon>
        <taxon>Cellulomonas</taxon>
    </lineage>
</organism>
<feature type="transmembrane region" description="Helical" evidence="7">
    <location>
        <begin position="301"/>
        <end position="323"/>
    </location>
</feature>
<feature type="transmembrane region" description="Helical" evidence="7">
    <location>
        <begin position="136"/>
        <end position="156"/>
    </location>
</feature>
<dbReference type="Proteomes" id="UP000321181">
    <property type="component" value="Unassembled WGS sequence"/>
</dbReference>
<reference evidence="9 10" key="1">
    <citation type="submission" date="2019-07" db="EMBL/GenBank/DDBJ databases">
        <title>Whole genome shotgun sequence of Cellulomonas aerilata NBRC 106308.</title>
        <authorList>
            <person name="Hosoyama A."/>
            <person name="Uohara A."/>
            <person name="Ohji S."/>
            <person name="Ichikawa N."/>
        </authorList>
    </citation>
    <scope>NUCLEOTIDE SEQUENCE [LARGE SCALE GENOMIC DNA]</scope>
    <source>
        <strain evidence="9 10">NBRC 106308</strain>
    </source>
</reference>
<dbReference type="InterPro" id="IPR000515">
    <property type="entry name" value="MetI-like"/>
</dbReference>
<dbReference type="GO" id="GO:0055085">
    <property type="term" value="P:transmembrane transport"/>
    <property type="evidence" value="ECO:0007669"/>
    <property type="project" value="InterPro"/>
</dbReference>
<keyword evidence="4 7" id="KW-0812">Transmembrane</keyword>
<dbReference type="Pfam" id="PF00528">
    <property type="entry name" value="BPD_transp_1"/>
    <property type="match status" value="1"/>
</dbReference>
<dbReference type="PROSITE" id="PS50928">
    <property type="entry name" value="ABC_TM1"/>
    <property type="match status" value="1"/>
</dbReference>
<keyword evidence="2 7" id="KW-0813">Transport</keyword>
<comment type="similarity">
    <text evidence="7">Belongs to the binding-protein-dependent transport system permease family.</text>
</comment>
<proteinExistence type="inferred from homology"/>
<dbReference type="SUPFAM" id="SSF161098">
    <property type="entry name" value="MetI-like"/>
    <property type="match status" value="1"/>
</dbReference>
<protein>
    <submittedName>
        <fullName evidence="9">Peptide ABC transporter permease</fullName>
    </submittedName>
</protein>
<feature type="transmembrane region" description="Helical" evidence="7">
    <location>
        <begin position="201"/>
        <end position="220"/>
    </location>
</feature>
<dbReference type="GO" id="GO:0005886">
    <property type="term" value="C:plasma membrane"/>
    <property type="evidence" value="ECO:0007669"/>
    <property type="project" value="UniProtKB-SubCell"/>
</dbReference>
<comment type="subcellular location">
    <subcellularLocation>
        <location evidence="1 7">Cell membrane</location>
        <topology evidence="1 7">Multi-pass membrane protein</topology>
    </subcellularLocation>
</comment>
<dbReference type="PANTHER" id="PTHR43163">
    <property type="entry name" value="DIPEPTIDE TRANSPORT SYSTEM PERMEASE PROTEIN DPPB-RELATED"/>
    <property type="match status" value="1"/>
</dbReference>
<sequence length="333" mass="34703">MARLRFIAGRLAALAVLLLVLSLVLFVLQEVSDADPVASTLGANASQEAREAARERMGLNDPAPERYLDYVGGLVTGDLGTSFRTRHPVADDIGTYLPATLELVLGALLVALVLAVAFAVSSVLRWRGAGLVRGLLFLGSTTPTFLLGILGLMLFYRDLGWLPASGRLSDRGAVDGPTGLVVLDALLAGQPAVAVDALQHLLLPALALAVGPALSIGRVLRSGLVTTLDADFVRTARAKGLTERRVLARHVMRNSVNGALSMTGLQLGFMFAGALVIESVFSWPGLGSYLGASIPVSDFPAIAGVTFVLGAIYIASNTVADVLQGAADPRIAL</sequence>
<evidence type="ECO:0000256" key="3">
    <source>
        <dbReference type="ARBA" id="ARBA00022475"/>
    </source>
</evidence>
<comment type="caution">
    <text evidence="9">The sequence shown here is derived from an EMBL/GenBank/DDBJ whole genome shotgun (WGS) entry which is preliminary data.</text>
</comment>
<evidence type="ECO:0000313" key="9">
    <source>
        <dbReference type="EMBL" id="GEO34093.1"/>
    </source>
</evidence>
<feature type="domain" description="ABC transmembrane type-1" evidence="8">
    <location>
        <begin position="97"/>
        <end position="320"/>
    </location>
</feature>
<dbReference type="AlphaFoldDB" id="A0A512DCB5"/>
<accession>A0A512DCB5</accession>
<dbReference type="OrthoDB" id="3171583at2"/>
<dbReference type="InterPro" id="IPR045621">
    <property type="entry name" value="BPD_transp_1_N"/>
</dbReference>
<keyword evidence="3" id="KW-1003">Cell membrane</keyword>
<evidence type="ECO:0000256" key="6">
    <source>
        <dbReference type="ARBA" id="ARBA00023136"/>
    </source>
</evidence>
<gene>
    <name evidence="9" type="ORF">CAE01nite_18180</name>
</gene>
<dbReference type="PANTHER" id="PTHR43163:SF6">
    <property type="entry name" value="DIPEPTIDE TRANSPORT SYSTEM PERMEASE PROTEIN DPPB-RELATED"/>
    <property type="match status" value="1"/>
</dbReference>
<evidence type="ECO:0000256" key="5">
    <source>
        <dbReference type="ARBA" id="ARBA00022989"/>
    </source>
</evidence>
<evidence type="ECO:0000256" key="2">
    <source>
        <dbReference type="ARBA" id="ARBA00022448"/>
    </source>
</evidence>
<evidence type="ECO:0000256" key="1">
    <source>
        <dbReference type="ARBA" id="ARBA00004651"/>
    </source>
</evidence>
<feature type="transmembrane region" description="Helical" evidence="7">
    <location>
        <begin position="259"/>
        <end position="281"/>
    </location>
</feature>
<dbReference type="EMBL" id="BJYY01000013">
    <property type="protein sequence ID" value="GEO34093.1"/>
    <property type="molecule type" value="Genomic_DNA"/>
</dbReference>
<evidence type="ECO:0000259" key="8">
    <source>
        <dbReference type="PROSITE" id="PS50928"/>
    </source>
</evidence>
<keyword evidence="6 7" id="KW-0472">Membrane</keyword>
<dbReference type="CDD" id="cd06261">
    <property type="entry name" value="TM_PBP2"/>
    <property type="match status" value="1"/>
</dbReference>